<protein>
    <submittedName>
        <fullName evidence="1">Putative RNA polymerase sigma factor</fullName>
    </submittedName>
</protein>
<accession>A0A7W7RAM5</accession>
<name>A0A7W7RAM5_KITKI</name>
<dbReference type="Proteomes" id="UP000540506">
    <property type="component" value="Unassembled WGS sequence"/>
</dbReference>
<organism evidence="1 2">
    <name type="scientific">Kitasatospora kifunensis</name>
    <name type="common">Streptomyces kifunensis</name>
    <dbReference type="NCBI Taxonomy" id="58351"/>
    <lineage>
        <taxon>Bacteria</taxon>
        <taxon>Bacillati</taxon>
        <taxon>Actinomycetota</taxon>
        <taxon>Actinomycetes</taxon>
        <taxon>Kitasatosporales</taxon>
        <taxon>Streptomycetaceae</taxon>
        <taxon>Kitasatospora</taxon>
    </lineage>
</organism>
<comment type="caution">
    <text evidence="1">The sequence shown here is derived from an EMBL/GenBank/DDBJ whole genome shotgun (WGS) entry which is preliminary data.</text>
</comment>
<proteinExistence type="predicted"/>
<evidence type="ECO:0000313" key="1">
    <source>
        <dbReference type="EMBL" id="MBB4928414.1"/>
    </source>
</evidence>
<reference evidence="1 2" key="1">
    <citation type="submission" date="2020-08" db="EMBL/GenBank/DDBJ databases">
        <title>Sequencing the genomes of 1000 actinobacteria strains.</title>
        <authorList>
            <person name="Klenk H.-P."/>
        </authorList>
    </citation>
    <scope>NUCLEOTIDE SEQUENCE [LARGE SCALE GENOMIC DNA]</scope>
    <source>
        <strain evidence="1 2">DSM 41654</strain>
    </source>
</reference>
<evidence type="ECO:0000313" key="2">
    <source>
        <dbReference type="Proteomes" id="UP000540506"/>
    </source>
</evidence>
<dbReference type="PANTHER" id="PTHR47756:SF2">
    <property type="entry name" value="BLL6612 PROTEIN"/>
    <property type="match status" value="1"/>
</dbReference>
<dbReference type="EMBL" id="JACHJV010000003">
    <property type="protein sequence ID" value="MBB4928414.1"/>
    <property type="molecule type" value="Genomic_DNA"/>
</dbReference>
<keyword evidence="2" id="KW-1185">Reference proteome</keyword>
<gene>
    <name evidence="1" type="ORF">FHR34_007511</name>
</gene>
<sequence>MQIVEWYDELSRLTVSPVVRLNRAVAVGEADGPRAGLAALDVSLARHAAVAAYLHEREGDPAMAARLYAEAVRKAPNLAERDHLMCQAARLNARRCR</sequence>
<dbReference type="AlphaFoldDB" id="A0A7W7RAM5"/>
<dbReference type="PANTHER" id="PTHR47756">
    <property type="entry name" value="BLL6612 PROTEIN-RELATED"/>
    <property type="match status" value="1"/>
</dbReference>